<gene>
    <name evidence="1" type="ORF">BV25DRAFT_1717904</name>
</gene>
<organism evidence="1 2">
    <name type="scientific">Artomyces pyxidatus</name>
    <dbReference type="NCBI Taxonomy" id="48021"/>
    <lineage>
        <taxon>Eukaryota</taxon>
        <taxon>Fungi</taxon>
        <taxon>Dikarya</taxon>
        <taxon>Basidiomycota</taxon>
        <taxon>Agaricomycotina</taxon>
        <taxon>Agaricomycetes</taxon>
        <taxon>Russulales</taxon>
        <taxon>Auriscalpiaceae</taxon>
        <taxon>Artomyces</taxon>
    </lineage>
</organism>
<reference evidence="1" key="2">
    <citation type="journal article" date="2022" name="New Phytol.">
        <title>Evolutionary transition to the ectomycorrhizal habit in the genomes of a hyperdiverse lineage of mushroom-forming fungi.</title>
        <authorList>
            <person name="Looney B."/>
            <person name="Miyauchi S."/>
            <person name="Morin E."/>
            <person name="Drula E."/>
            <person name="Courty P.E."/>
            <person name="Kohler A."/>
            <person name="Kuo A."/>
            <person name="LaButti K."/>
            <person name="Pangilinan J."/>
            <person name="Lipzen A."/>
            <person name="Riley R."/>
            <person name="Andreopoulos W."/>
            <person name="He G."/>
            <person name="Johnson J."/>
            <person name="Nolan M."/>
            <person name="Tritt A."/>
            <person name="Barry K.W."/>
            <person name="Grigoriev I.V."/>
            <person name="Nagy L.G."/>
            <person name="Hibbett D."/>
            <person name="Henrissat B."/>
            <person name="Matheny P.B."/>
            <person name="Labbe J."/>
            <person name="Martin F.M."/>
        </authorList>
    </citation>
    <scope>NUCLEOTIDE SEQUENCE</scope>
    <source>
        <strain evidence="1">HHB10654</strain>
    </source>
</reference>
<sequence length="107" mass="12001">MTISMDAEVSASFQNVIIIPARGYRAPWRGKFPFRAETLFCSPKSADSGSFDAFFITLTVNPKNGNYSLDWDSSEFPHHVAVDAHHGKWMSLPLPRWPSTRAAWGLT</sequence>
<proteinExistence type="predicted"/>
<comment type="caution">
    <text evidence="1">The sequence shown here is derived from an EMBL/GenBank/DDBJ whole genome shotgun (WGS) entry which is preliminary data.</text>
</comment>
<dbReference type="EMBL" id="MU277195">
    <property type="protein sequence ID" value="KAI0065660.1"/>
    <property type="molecule type" value="Genomic_DNA"/>
</dbReference>
<accession>A0ACB8TAT0</accession>
<protein>
    <submittedName>
        <fullName evidence="1">Uncharacterized protein</fullName>
    </submittedName>
</protein>
<dbReference type="Proteomes" id="UP000814140">
    <property type="component" value="Unassembled WGS sequence"/>
</dbReference>
<keyword evidence="2" id="KW-1185">Reference proteome</keyword>
<name>A0ACB8TAT0_9AGAM</name>
<evidence type="ECO:0000313" key="1">
    <source>
        <dbReference type="EMBL" id="KAI0065660.1"/>
    </source>
</evidence>
<evidence type="ECO:0000313" key="2">
    <source>
        <dbReference type="Proteomes" id="UP000814140"/>
    </source>
</evidence>
<reference evidence="1" key="1">
    <citation type="submission" date="2021-03" db="EMBL/GenBank/DDBJ databases">
        <authorList>
            <consortium name="DOE Joint Genome Institute"/>
            <person name="Ahrendt S."/>
            <person name="Looney B.P."/>
            <person name="Miyauchi S."/>
            <person name="Morin E."/>
            <person name="Drula E."/>
            <person name="Courty P.E."/>
            <person name="Chicoki N."/>
            <person name="Fauchery L."/>
            <person name="Kohler A."/>
            <person name="Kuo A."/>
            <person name="Labutti K."/>
            <person name="Pangilinan J."/>
            <person name="Lipzen A."/>
            <person name="Riley R."/>
            <person name="Andreopoulos W."/>
            <person name="He G."/>
            <person name="Johnson J."/>
            <person name="Barry K.W."/>
            <person name="Grigoriev I.V."/>
            <person name="Nagy L."/>
            <person name="Hibbett D."/>
            <person name="Henrissat B."/>
            <person name="Matheny P.B."/>
            <person name="Labbe J."/>
            <person name="Martin F."/>
        </authorList>
    </citation>
    <scope>NUCLEOTIDE SEQUENCE</scope>
    <source>
        <strain evidence="1">HHB10654</strain>
    </source>
</reference>